<comment type="caution">
    <text evidence="3">The sequence shown here is derived from an EMBL/GenBank/DDBJ whole genome shotgun (WGS) entry which is preliminary data.</text>
</comment>
<dbReference type="GO" id="GO:0005886">
    <property type="term" value="C:plasma membrane"/>
    <property type="evidence" value="ECO:0007669"/>
    <property type="project" value="TreeGrafter"/>
</dbReference>
<keyword evidence="2" id="KW-0472">Membrane</keyword>
<organism evidence="3 4">
    <name type="scientific">Dactylosporangium siamense</name>
    <dbReference type="NCBI Taxonomy" id="685454"/>
    <lineage>
        <taxon>Bacteria</taxon>
        <taxon>Bacillati</taxon>
        <taxon>Actinomycetota</taxon>
        <taxon>Actinomycetes</taxon>
        <taxon>Micromonosporales</taxon>
        <taxon>Micromonosporaceae</taxon>
        <taxon>Dactylosporangium</taxon>
    </lineage>
</organism>
<dbReference type="AlphaFoldDB" id="A0A919PZS8"/>
<feature type="region of interest" description="Disordered" evidence="1">
    <location>
        <begin position="327"/>
        <end position="435"/>
    </location>
</feature>
<feature type="compositionally biased region" description="Pro residues" evidence="1">
    <location>
        <begin position="327"/>
        <end position="346"/>
    </location>
</feature>
<feature type="compositionally biased region" description="Low complexity" evidence="1">
    <location>
        <begin position="365"/>
        <end position="374"/>
    </location>
</feature>
<keyword evidence="4" id="KW-1185">Reference proteome</keyword>
<keyword evidence="2" id="KW-0812">Transmembrane</keyword>
<feature type="compositionally biased region" description="Pro residues" evidence="1">
    <location>
        <begin position="404"/>
        <end position="435"/>
    </location>
</feature>
<evidence type="ECO:0008006" key="5">
    <source>
        <dbReference type="Google" id="ProtNLM"/>
    </source>
</evidence>
<feature type="transmembrane region" description="Helical" evidence="2">
    <location>
        <begin position="92"/>
        <end position="112"/>
    </location>
</feature>
<evidence type="ECO:0000256" key="2">
    <source>
        <dbReference type="SAM" id="Phobius"/>
    </source>
</evidence>
<proteinExistence type="predicted"/>
<evidence type="ECO:0000313" key="3">
    <source>
        <dbReference type="EMBL" id="GIG51573.1"/>
    </source>
</evidence>
<feature type="transmembrane region" description="Helical" evidence="2">
    <location>
        <begin position="14"/>
        <end position="32"/>
    </location>
</feature>
<reference evidence="3" key="1">
    <citation type="submission" date="2021-01" db="EMBL/GenBank/DDBJ databases">
        <title>Whole genome shotgun sequence of Dactylosporangium siamense NBRC 106093.</title>
        <authorList>
            <person name="Komaki H."/>
            <person name="Tamura T."/>
        </authorList>
    </citation>
    <scope>NUCLEOTIDE SEQUENCE</scope>
    <source>
        <strain evidence="3">NBRC 106093</strain>
    </source>
</reference>
<feature type="transmembrane region" description="Helical" evidence="2">
    <location>
        <begin position="119"/>
        <end position="137"/>
    </location>
</feature>
<feature type="transmembrane region" description="Helical" evidence="2">
    <location>
        <begin position="203"/>
        <end position="223"/>
    </location>
</feature>
<protein>
    <recommendedName>
        <fullName evidence="5">ABC transporter permease</fullName>
    </recommendedName>
</protein>
<feature type="transmembrane region" description="Helical" evidence="2">
    <location>
        <begin position="69"/>
        <end position="86"/>
    </location>
</feature>
<feature type="transmembrane region" description="Helical" evidence="2">
    <location>
        <begin position="44"/>
        <end position="62"/>
    </location>
</feature>
<evidence type="ECO:0000313" key="4">
    <source>
        <dbReference type="Proteomes" id="UP000660611"/>
    </source>
</evidence>
<feature type="transmembrane region" description="Helical" evidence="2">
    <location>
        <begin position="157"/>
        <end position="183"/>
    </location>
</feature>
<dbReference type="Proteomes" id="UP000660611">
    <property type="component" value="Unassembled WGS sequence"/>
</dbReference>
<name>A0A919PZS8_9ACTN</name>
<keyword evidence="2" id="KW-1133">Transmembrane helix</keyword>
<sequence length="435" mass="43042">MTQVRPMRELAPHLVWEAVLLLAAGAVVAGQYNANSDVFSRGQVWGGIAILGFAACGLALSLRTATPNLAIGSIAVLSGWVFAKMVNDGTSVTVAFIVAVLAAAGVGVLLALLVGLTALPAWGVTLGGGFIVSAALLEATEGRLVPVTGDGRSSSFGVWAAVFVVVSLAGAVLFTLPAVRGFLSANRPVAGGDDPGRWRPAKLVGALVGVTGSAVLAGVSGVLSARLTSAAAFSDSGQLPYALAAVLLGGVSLFGRRAGVFGVVLGVVIVDGVRRWEVLEGASAAIALLTTGALAVVGLIAVWLLELLGRRFAPLAATAGGSPAPGGFPPAPAGFPPPAFAYPPGSPAGIPAQSAGGFPPPPLPTSGGPAFGQPTYPPPPGPVIPQPWTVPGTGGAAPQVPSQPVSPPVSGPPNSDPPPGYPQTPPPSWPPAPNN</sequence>
<dbReference type="PANTHER" id="PTHR32196:SF63">
    <property type="entry name" value="INNER MEMBRANE ABC TRANSPORTER PERMEASE PROTEIN YJFF"/>
    <property type="match status" value="1"/>
</dbReference>
<feature type="transmembrane region" description="Helical" evidence="2">
    <location>
        <begin position="282"/>
        <end position="305"/>
    </location>
</feature>
<accession>A0A919PZS8</accession>
<dbReference type="PANTHER" id="PTHR32196">
    <property type="entry name" value="ABC TRANSPORTER PERMEASE PROTEIN YPHD-RELATED-RELATED"/>
    <property type="match status" value="1"/>
</dbReference>
<feature type="transmembrane region" description="Helical" evidence="2">
    <location>
        <begin position="243"/>
        <end position="270"/>
    </location>
</feature>
<gene>
    <name evidence="3" type="ORF">Dsi01nite_096140</name>
</gene>
<dbReference type="EMBL" id="BONQ01000156">
    <property type="protein sequence ID" value="GIG51573.1"/>
    <property type="molecule type" value="Genomic_DNA"/>
</dbReference>
<evidence type="ECO:0000256" key="1">
    <source>
        <dbReference type="SAM" id="MobiDB-lite"/>
    </source>
</evidence>
<feature type="compositionally biased region" description="Pro residues" evidence="1">
    <location>
        <begin position="375"/>
        <end position="385"/>
    </location>
</feature>